<evidence type="ECO:0000313" key="2">
    <source>
        <dbReference type="EMBL" id="RUO46893.1"/>
    </source>
</evidence>
<keyword evidence="3" id="KW-1185">Reference proteome</keyword>
<feature type="domain" description="SGNH hydrolase-type esterase" evidence="1">
    <location>
        <begin position="49"/>
        <end position="221"/>
    </location>
</feature>
<sequence length="238" mass="26273">MRKLLFALAAPLLLLQGKRVRKQTVRLPEPPGARHGAREGDEPALQLLLLGDSAIAGVGCQTQEDAVAGQWVALTPAERALRWQLIAKSSLTCAGVLALLQEHEVYVKAPDAVLVSVGVNDVTRRTSITQWRCDLEQLTQYLTEQLHAKQIIYTALPPMHKFPALPQPLRWFVGQQAFELNHHLAEHCQTHTNTELLNFDLPYEPEYIAADGYHPSAQAAAIWAKAAAEKLGVTKIDS</sequence>
<protein>
    <recommendedName>
        <fullName evidence="1">SGNH hydrolase-type esterase domain-containing protein</fullName>
    </recommendedName>
</protein>
<dbReference type="OrthoDB" id="9804395at2"/>
<dbReference type="Pfam" id="PF13472">
    <property type="entry name" value="Lipase_GDSL_2"/>
    <property type="match status" value="1"/>
</dbReference>
<dbReference type="EMBL" id="PIPT01000007">
    <property type="protein sequence ID" value="RUO46893.1"/>
    <property type="molecule type" value="Genomic_DNA"/>
</dbReference>
<dbReference type="Gene3D" id="3.40.50.1110">
    <property type="entry name" value="SGNH hydrolase"/>
    <property type="match status" value="1"/>
</dbReference>
<dbReference type="AlphaFoldDB" id="A0A432XDT2"/>
<dbReference type="GO" id="GO:0016788">
    <property type="term" value="F:hydrolase activity, acting on ester bonds"/>
    <property type="evidence" value="ECO:0007669"/>
    <property type="project" value="UniProtKB-ARBA"/>
</dbReference>
<organism evidence="2 3">
    <name type="scientific">Pseudidiomarina aquimaris</name>
    <dbReference type="NCBI Taxonomy" id="641841"/>
    <lineage>
        <taxon>Bacteria</taxon>
        <taxon>Pseudomonadati</taxon>
        <taxon>Pseudomonadota</taxon>
        <taxon>Gammaproteobacteria</taxon>
        <taxon>Alteromonadales</taxon>
        <taxon>Idiomarinaceae</taxon>
        <taxon>Pseudidiomarina</taxon>
    </lineage>
</organism>
<gene>
    <name evidence="2" type="ORF">CWE21_09835</name>
</gene>
<name>A0A432XDT2_9GAMM</name>
<dbReference type="InterPro" id="IPR036514">
    <property type="entry name" value="SGNH_hydro_sf"/>
</dbReference>
<dbReference type="CDD" id="cd01836">
    <property type="entry name" value="FeeA_FeeB_like"/>
    <property type="match status" value="1"/>
</dbReference>
<comment type="caution">
    <text evidence="2">The sequence shown here is derived from an EMBL/GenBank/DDBJ whole genome shotgun (WGS) entry which is preliminary data.</text>
</comment>
<dbReference type="SUPFAM" id="SSF52266">
    <property type="entry name" value="SGNH hydrolase"/>
    <property type="match status" value="1"/>
</dbReference>
<evidence type="ECO:0000259" key="1">
    <source>
        <dbReference type="Pfam" id="PF13472"/>
    </source>
</evidence>
<dbReference type="InterPro" id="IPR013830">
    <property type="entry name" value="SGNH_hydro"/>
</dbReference>
<proteinExistence type="predicted"/>
<dbReference type="RefSeq" id="WP_126834271.1">
    <property type="nucleotide sequence ID" value="NZ_PIPT01000007.1"/>
</dbReference>
<accession>A0A432XDT2</accession>
<reference evidence="3" key="1">
    <citation type="journal article" date="2018" name="Front. Microbiol.">
        <title>Genome-Based Analysis Reveals the Taxonomy and Diversity of the Family Idiomarinaceae.</title>
        <authorList>
            <person name="Liu Y."/>
            <person name="Lai Q."/>
            <person name="Shao Z."/>
        </authorList>
    </citation>
    <scope>NUCLEOTIDE SEQUENCE [LARGE SCALE GENOMIC DNA]</scope>
    <source>
        <strain evidence="3">SW15</strain>
    </source>
</reference>
<dbReference type="Proteomes" id="UP000286678">
    <property type="component" value="Unassembled WGS sequence"/>
</dbReference>
<evidence type="ECO:0000313" key="3">
    <source>
        <dbReference type="Proteomes" id="UP000286678"/>
    </source>
</evidence>